<comment type="caution">
    <text evidence="2">The sequence shown here is derived from an EMBL/GenBank/DDBJ whole genome shotgun (WGS) entry which is preliminary data.</text>
</comment>
<protein>
    <submittedName>
        <fullName evidence="2">Uncharacterized protein</fullName>
    </submittedName>
</protein>
<proteinExistence type="predicted"/>
<feature type="signal peptide" evidence="1">
    <location>
        <begin position="1"/>
        <end position="17"/>
    </location>
</feature>
<feature type="chain" id="PRO_5040470293" evidence="1">
    <location>
        <begin position="18"/>
        <end position="124"/>
    </location>
</feature>
<evidence type="ECO:0000313" key="3">
    <source>
        <dbReference type="Proteomes" id="UP000696280"/>
    </source>
</evidence>
<keyword evidence="3" id="KW-1185">Reference proteome</keyword>
<name>A0A9N9PUH0_9HELO</name>
<accession>A0A9N9PUH0</accession>
<evidence type="ECO:0000256" key="1">
    <source>
        <dbReference type="SAM" id="SignalP"/>
    </source>
</evidence>
<organism evidence="2 3">
    <name type="scientific">Hymenoscyphus fraxineus</name>
    <dbReference type="NCBI Taxonomy" id="746836"/>
    <lineage>
        <taxon>Eukaryota</taxon>
        <taxon>Fungi</taxon>
        <taxon>Dikarya</taxon>
        <taxon>Ascomycota</taxon>
        <taxon>Pezizomycotina</taxon>
        <taxon>Leotiomycetes</taxon>
        <taxon>Helotiales</taxon>
        <taxon>Helotiaceae</taxon>
        <taxon>Hymenoscyphus</taxon>
    </lineage>
</organism>
<sequence>MQFITIFALSLAALATATPANEYRSVLAPRNTCCCAESDAGGTCLGWICGTAKKTTKREATALETRAVLERRGCCRSRILLASHGILTMDLSVRTLPLMAHAMVAGYANRRYFNISLNMLYKSL</sequence>
<evidence type="ECO:0000313" key="2">
    <source>
        <dbReference type="EMBL" id="CAG8955613.1"/>
    </source>
</evidence>
<dbReference type="AlphaFoldDB" id="A0A9N9PUH0"/>
<dbReference type="Proteomes" id="UP000696280">
    <property type="component" value="Unassembled WGS sequence"/>
</dbReference>
<dbReference type="EMBL" id="CAJVRL010000064">
    <property type="protein sequence ID" value="CAG8955613.1"/>
    <property type="molecule type" value="Genomic_DNA"/>
</dbReference>
<gene>
    <name evidence="2" type="ORF">HYFRA_00009567</name>
</gene>
<keyword evidence="1" id="KW-0732">Signal</keyword>
<reference evidence="2" key="1">
    <citation type="submission" date="2021-07" db="EMBL/GenBank/DDBJ databases">
        <authorList>
            <person name="Durling M."/>
        </authorList>
    </citation>
    <scope>NUCLEOTIDE SEQUENCE</scope>
</reference>